<dbReference type="Pfam" id="PF08281">
    <property type="entry name" value="Sigma70_r4_2"/>
    <property type="match status" value="1"/>
</dbReference>
<dbReference type="EMBL" id="CADCTP010000018">
    <property type="protein sequence ID" value="CAA9215440.1"/>
    <property type="molecule type" value="Genomic_DNA"/>
</dbReference>
<evidence type="ECO:0000256" key="2">
    <source>
        <dbReference type="ARBA" id="ARBA00023015"/>
    </source>
</evidence>
<dbReference type="Gene3D" id="1.10.1740.10">
    <property type="match status" value="1"/>
</dbReference>
<dbReference type="InterPro" id="IPR013249">
    <property type="entry name" value="RNA_pol_sigma70_r4_t2"/>
</dbReference>
<evidence type="ECO:0000256" key="5">
    <source>
        <dbReference type="ARBA" id="ARBA00023163"/>
    </source>
</evidence>
<dbReference type="SUPFAM" id="SSF88946">
    <property type="entry name" value="Sigma2 domain of RNA polymerase sigma factors"/>
    <property type="match status" value="1"/>
</dbReference>
<dbReference type="PANTHER" id="PTHR43133">
    <property type="entry name" value="RNA POLYMERASE ECF-TYPE SIGMA FACTO"/>
    <property type="match status" value="1"/>
</dbReference>
<dbReference type="Pfam" id="PF04542">
    <property type="entry name" value="Sigma70_r2"/>
    <property type="match status" value="1"/>
</dbReference>
<dbReference type="CDD" id="cd06171">
    <property type="entry name" value="Sigma70_r4"/>
    <property type="match status" value="1"/>
</dbReference>
<evidence type="ECO:0000256" key="3">
    <source>
        <dbReference type="ARBA" id="ARBA00023082"/>
    </source>
</evidence>
<keyword evidence="2" id="KW-0805">Transcription regulation</keyword>
<dbReference type="InterPro" id="IPR039425">
    <property type="entry name" value="RNA_pol_sigma-70-like"/>
</dbReference>
<protein>
    <recommendedName>
        <fullName evidence="9">RNA polymerase ECF-type sigma factor</fullName>
    </recommendedName>
</protein>
<keyword evidence="4" id="KW-0238">DNA-binding</keyword>
<organism evidence="8">
    <name type="scientific">uncultured Mycobacteriales bacterium</name>
    <dbReference type="NCBI Taxonomy" id="581187"/>
    <lineage>
        <taxon>Bacteria</taxon>
        <taxon>Bacillati</taxon>
        <taxon>Actinomycetota</taxon>
        <taxon>Actinomycetes</taxon>
        <taxon>Mycobacteriales</taxon>
        <taxon>environmental samples</taxon>
    </lineage>
</organism>
<keyword evidence="3" id="KW-0731">Sigma factor</keyword>
<evidence type="ECO:0000259" key="6">
    <source>
        <dbReference type="Pfam" id="PF04542"/>
    </source>
</evidence>
<accession>A0A6J4H7U6</accession>
<dbReference type="NCBIfam" id="TIGR02937">
    <property type="entry name" value="sigma70-ECF"/>
    <property type="match status" value="1"/>
</dbReference>
<name>A0A6J4H7U6_9ACTN</name>
<comment type="similarity">
    <text evidence="1">Belongs to the sigma-70 factor family. ECF subfamily.</text>
</comment>
<dbReference type="AlphaFoldDB" id="A0A6J4H7U6"/>
<dbReference type="InterPro" id="IPR007627">
    <property type="entry name" value="RNA_pol_sigma70_r2"/>
</dbReference>
<proteinExistence type="inferred from homology"/>
<dbReference type="InterPro" id="IPR036388">
    <property type="entry name" value="WH-like_DNA-bd_sf"/>
</dbReference>
<sequence>MRAADEDAFGDFVRARYAGLLRYAYLLSADRGLAEDLVQDALARTYGAWGRVGAPEAYARTTLVRLALRGRRRRWRAETPTDRPPELPAATDDLDLAASVRVALAGLPVEQRAVLVLRYWEDRSEREIAEALDCSPGTVKSRAARGLAALRAAGLLDGVLEGEPHDRGA</sequence>
<evidence type="ECO:0000313" key="8">
    <source>
        <dbReference type="EMBL" id="CAA9215440.1"/>
    </source>
</evidence>
<dbReference type="Gene3D" id="1.10.10.10">
    <property type="entry name" value="Winged helix-like DNA-binding domain superfamily/Winged helix DNA-binding domain"/>
    <property type="match status" value="1"/>
</dbReference>
<dbReference type="GO" id="GO:0016987">
    <property type="term" value="F:sigma factor activity"/>
    <property type="evidence" value="ECO:0007669"/>
    <property type="project" value="UniProtKB-KW"/>
</dbReference>
<dbReference type="InterPro" id="IPR013325">
    <property type="entry name" value="RNA_pol_sigma_r2"/>
</dbReference>
<reference evidence="8" key="1">
    <citation type="submission" date="2020-02" db="EMBL/GenBank/DDBJ databases">
        <authorList>
            <person name="Meier V. D."/>
        </authorList>
    </citation>
    <scope>NUCLEOTIDE SEQUENCE</scope>
    <source>
        <strain evidence="8">AVDCRST_MAG41</strain>
    </source>
</reference>
<dbReference type="InterPro" id="IPR014325">
    <property type="entry name" value="RNA_pol_sigma-E_actinobac"/>
</dbReference>
<feature type="domain" description="RNA polymerase sigma-70 region 2" evidence="6">
    <location>
        <begin position="13"/>
        <end position="76"/>
    </location>
</feature>
<evidence type="ECO:0000259" key="7">
    <source>
        <dbReference type="Pfam" id="PF08281"/>
    </source>
</evidence>
<feature type="domain" description="RNA polymerase sigma factor 70 region 4 type 2" evidence="7">
    <location>
        <begin position="100"/>
        <end position="150"/>
    </location>
</feature>
<dbReference type="NCBIfam" id="TIGR02983">
    <property type="entry name" value="SigE-fam_strep"/>
    <property type="match status" value="1"/>
</dbReference>
<dbReference type="PANTHER" id="PTHR43133:SF50">
    <property type="entry name" value="ECF RNA POLYMERASE SIGMA FACTOR SIGM"/>
    <property type="match status" value="1"/>
</dbReference>
<gene>
    <name evidence="8" type="ORF">AVDCRST_MAG41-200</name>
</gene>
<dbReference type="GO" id="GO:0006352">
    <property type="term" value="P:DNA-templated transcription initiation"/>
    <property type="evidence" value="ECO:0007669"/>
    <property type="project" value="InterPro"/>
</dbReference>
<dbReference type="GO" id="GO:0003677">
    <property type="term" value="F:DNA binding"/>
    <property type="evidence" value="ECO:0007669"/>
    <property type="project" value="UniProtKB-KW"/>
</dbReference>
<dbReference type="SUPFAM" id="SSF88659">
    <property type="entry name" value="Sigma3 and sigma4 domains of RNA polymerase sigma factors"/>
    <property type="match status" value="1"/>
</dbReference>
<evidence type="ECO:0000256" key="1">
    <source>
        <dbReference type="ARBA" id="ARBA00010641"/>
    </source>
</evidence>
<evidence type="ECO:0008006" key="9">
    <source>
        <dbReference type="Google" id="ProtNLM"/>
    </source>
</evidence>
<keyword evidence="5" id="KW-0804">Transcription</keyword>
<dbReference type="InterPro" id="IPR013324">
    <property type="entry name" value="RNA_pol_sigma_r3/r4-like"/>
</dbReference>
<evidence type="ECO:0000256" key="4">
    <source>
        <dbReference type="ARBA" id="ARBA00023125"/>
    </source>
</evidence>
<dbReference type="InterPro" id="IPR014284">
    <property type="entry name" value="RNA_pol_sigma-70_dom"/>
</dbReference>